<evidence type="ECO:0000256" key="2">
    <source>
        <dbReference type="SAM" id="SignalP"/>
    </source>
</evidence>
<protein>
    <submittedName>
        <fullName evidence="3">Uncharacterized protein</fullName>
    </submittedName>
</protein>
<feature type="region of interest" description="Disordered" evidence="1">
    <location>
        <begin position="58"/>
        <end position="100"/>
    </location>
</feature>
<dbReference type="Proteomes" id="UP000297716">
    <property type="component" value="Unassembled WGS sequence"/>
</dbReference>
<keyword evidence="4" id="KW-1185">Reference proteome</keyword>
<organism evidence="3 4">
    <name type="scientific">Xylaria hypoxylon</name>
    <dbReference type="NCBI Taxonomy" id="37992"/>
    <lineage>
        <taxon>Eukaryota</taxon>
        <taxon>Fungi</taxon>
        <taxon>Dikarya</taxon>
        <taxon>Ascomycota</taxon>
        <taxon>Pezizomycotina</taxon>
        <taxon>Sordariomycetes</taxon>
        <taxon>Xylariomycetidae</taxon>
        <taxon>Xylariales</taxon>
        <taxon>Xylariaceae</taxon>
        <taxon>Xylaria</taxon>
    </lineage>
</organism>
<evidence type="ECO:0000313" key="3">
    <source>
        <dbReference type="EMBL" id="TGJ83090.1"/>
    </source>
</evidence>
<name>A0A4Z0YVB0_9PEZI</name>
<sequence>MLASTLLFSLSAFAAAVSASAIPQQQDGLVKRQNPATIPTFSFGPSGTAYLGGGSVASTATGTQQASETSTSSAVATSSQAATSSEAKPSASSTTAAGTGAATGTIPTYSFFPSSTVPVSPGATSNPDTGNGAGNKNGNGAGDKAGNGTTGGAGDGDQAGGQTDADELASLLQKLLDLLGN</sequence>
<reference evidence="3 4" key="1">
    <citation type="submission" date="2019-03" db="EMBL/GenBank/DDBJ databases">
        <title>Draft genome sequence of Xylaria hypoxylon DSM 108379, a ubiquitous saprotrophic-parasitic fungi on hardwood.</title>
        <authorList>
            <person name="Buettner E."/>
            <person name="Leonhardt S."/>
            <person name="Gebauer A.M."/>
            <person name="Liers C."/>
            <person name="Hofrichter M."/>
            <person name="Kellner H."/>
        </authorList>
    </citation>
    <scope>NUCLEOTIDE SEQUENCE [LARGE SCALE GENOMIC DNA]</scope>
    <source>
        <strain evidence="3 4">DSM 108379</strain>
    </source>
</reference>
<dbReference type="AlphaFoldDB" id="A0A4Z0YVB0"/>
<dbReference type="EMBL" id="SKBN01000105">
    <property type="protein sequence ID" value="TGJ83090.1"/>
    <property type="molecule type" value="Genomic_DNA"/>
</dbReference>
<gene>
    <name evidence="3" type="ORF">E0Z10_g5674</name>
</gene>
<feature type="region of interest" description="Disordered" evidence="1">
    <location>
        <begin position="117"/>
        <end position="165"/>
    </location>
</feature>
<accession>A0A4Z0YVB0</accession>
<dbReference type="OrthoDB" id="4778888at2759"/>
<evidence type="ECO:0000313" key="4">
    <source>
        <dbReference type="Proteomes" id="UP000297716"/>
    </source>
</evidence>
<feature type="signal peptide" evidence="2">
    <location>
        <begin position="1"/>
        <end position="19"/>
    </location>
</feature>
<evidence type="ECO:0000256" key="1">
    <source>
        <dbReference type="SAM" id="MobiDB-lite"/>
    </source>
</evidence>
<proteinExistence type="predicted"/>
<feature type="chain" id="PRO_5021349814" evidence="2">
    <location>
        <begin position="20"/>
        <end position="181"/>
    </location>
</feature>
<keyword evidence="2" id="KW-0732">Signal</keyword>
<comment type="caution">
    <text evidence="3">The sequence shown here is derived from an EMBL/GenBank/DDBJ whole genome shotgun (WGS) entry which is preliminary data.</text>
</comment>
<feature type="compositionally biased region" description="Gly residues" evidence="1">
    <location>
        <begin position="131"/>
        <end position="159"/>
    </location>
</feature>